<sequence length="165" mass="19020">MGYLASLFNIEYQYNTSGRYPMIRDLRCSGQESHINNCTYTTPYSGYTCEEGAVKLLCTECGRVNVPYGFMELYNDTTKTLTVRCHNDSPMHVKYICENNGSWSYTEECRPMIVQDIRLVHQEFSPYFFRGTVELKINGAWGTICDNMFGVKEATVLCRMMNARV</sequence>
<reference evidence="4" key="1">
    <citation type="journal article" date="2019" name="bioRxiv">
        <title>The Genome of the Zebra Mussel, Dreissena polymorpha: A Resource for Invasive Species Research.</title>
        <authorList>
            <person name="McCartney M.A."/>
            <person name="Auch B."/>
            <person name="Kono T."/>
            <person name="Mallez S."/>
            <person name="Zhang Y."/>
            <person name="Obille A."/>
            <person name="Becker A."/>
            <person name="Abrahante J.E."/>
            <person name="Garbe J."/>
            <person name="Badalamenti J.P."/>
            <person name="Herman A."/>
            <person name="Mangelson H."/>
            <person name="Liachko I."/>
            <person name="Sullivan S."/>
            <person name="Sone E.D."/>
            <person name="Koren S."/>
            <person name="Silverstein K.A.T."/>
            <person name="Beckman K.B."/>
            <person name="Gohl D.M."/>
        </authorList>
    </citation>
    <scope>NUCLEOTIDE SEQUENCE</scope>
    <source>
        <strain evidence="4">Duluth1</strain>
        <tissue evidence="4">Whole animal</tissue>
    </source>
</reference>
<dbReference type="Pfam" id="PF00530">
    <property type="entry name" value="SRCR"/>
    <property type="match status" value="1"/>
</dbReference>
<protein>
    <recommendedName>
        <fullName evidence="3">SRCR domain-containing protein</fullName>
    </recommendedName>
</protein>
<keyword evidence="1" id="KW-1015">Disulfide bond</keyword>
<dbReference type="SUPFAM" id="SSF56487">
    <property type="entry name" value="SRCR-like"/>
    <property type="match status" value="1"/>
</dbReference>
<dbReference type="Gene3D" id="3.10.250.10">
    <property type="entry name" value="SRCR-like domain"/>
    <property type="match status" value="1"/>
</dbReference>
<evidence type="ECO:0000313" key="4">
    <source>
        <dbReference type="EMBL" id="KAH3847499.1"/>
    </source>
</evidence>
<dbReference type="InterPro" id="IPR036772">
    <property type="entry name" value="SRCR-like_dom_sf"/>
</dbReference>
<evidence type="ECO:0000256" key="1">
    <source>
        <dbReference type="ARBA" id="ARBA00023157"/>
    </source>
</evidence>
<dbReference type="PROSITE" id="PS50287">
    <property type="entry name" value="SRCR_2"/>
    <property type="match status" value="1"/>
</dbReference>
<evidence type="ECO:0000256" key="2">
    <source>
        <dbReference type="PROSITE-ProRule" id="PRU00196"/>
    </source>
</evidence>
<proteinExistence type="predicted"/>
<organism evidence="4 5">
    <name type="scientific">Dreissena polymorpha</name>
    <name type="common">Zebra mussel</name>
    <name type="synonym">Mytilus polymorpha</name>
    <dbReference type="NCBI Taxonomy" id="45954"/>
    <lineage>
        <taxon>Eukaryota</taxon>
        <taxon>Metazoa</taxon>
        <taxon>Spiralia</taxon>
        <taxon>Lophotrochozoa</taxon>
        <taxon>Mollusca</taxon>
        <taxon>Bivalvia</taxon>
        <taxon>Autobranchia</taxon>
        <taxon>Heteroconchia</taxon>
        <taxon>Euheterodonta</taxon>
        <taxon>Imparidentia</taxon>
        <taxon>Neoheterodontei</taxon>
        <taxon>Myida</taxon>
        <taxon>Dreissenoidea</taxon>
        <taxon>Dreissenidae</taxon>
        <taxon>Dreissena</taxon>
    </lineage>
</organism>
<dbReference type="GO" id="GO:0016020">
    <property type="term" value="C:membrane"/>
    <property type="evidence" value="ECO:0007669"/>
    <property type="project" value="InterPro"/>
</dbReference>
<reference evidence="4" key="2">
    <citation type="submission" date="2020-11" db="EMBL/GenBank/DDBJ databases">
        <authorList>
            <person name="McCartney M.A."/>
            <person name="Auch B."/>
            <person name="Kono T."/>
            <person name="Mallez S."/>
            <person name="Becker A."/>
            <person name="Gohl D.M."/>
            <person name="Silverstein K.A.T."/>
            <person name="Koren S."/>
            <person name="Bechman K.B."/>
            <person name="Herman A."/>
            <person name="Abrahante J.E."/>
            <person name="Garbe J."/>
        </authorList>
    </citation>
    <scope>NUCLEOTIDE SEQUENCE</scope>
    <source>
        <strain evidence="4">Duluth1</strain>
        <tissue evidence="4">Whole animal</tissue>
    </source>
</reference>
<dbReference type="PANTHER" id="PTHR48071">
    <property type="entry name" value="SRCR DOMAIN-CONTAINING PROTEIN"/>
    <property type="match status" value="1"/>
</dbReference>
<gene>
    <name evidence="4" type="ORF">DPMN_089822</name>
</gene>
<evidence type="ECO:0000313" key="5">
    <source>
        <dbReference type="Proteomes" id="UP000828390"/>
    </source>
</evidence>
<comment type="caution">
    <text evidence="2">Lacks conserved residue(s) required for the propagation of feature annotation.</text>
</comment>
<dbReference type="Proteomes" id="UP000828390">
    <property type="component" value="Unassembled WGS sequence"/>
</dbReference>
<name>A0A9D4QXS8_DREPO</name>
<accession>A0A9D4QXS8</accession>
<feature type="domain" description="SRCR" evidence="3">
    <location>
        <begin position="117"/>
        <end position="165"/>
    </location>
</feature>
<dbReference type="InterPro" id="IPR001190">
    <property type="entry name" value="SRCR"/>
</dbReference>
<dbReference type="EMBL" id="JAIWYP010000003">
    <property type="protein sequence ID" value="KAH3847499.1"/>
    <property type="molecule type" value="Genomic_DNA"/>
</dbReference>
<dbReference type="PANTHER" id="PTHR48071:SF18">
    <property type="entry name" value="DELETED IN MALIGNANT BRAIN TUMORS 1 PROTEIN-RELATED"/>
    <property type="match status" value="1"/>
</dbReference>
<evidence type="ECO:0000259" key="3">
    <source>
        <dbReference type="PROSITE" id="PS50287"/>
    </source>
</evidence>
<dbReference type="AlphaFoldDB" id="A0A9D4QXS8"/>
<keyword evidence="5" id="KW-1185">Reference proteome</keyword>
<comment type="caution">
    <text evidence="4">The sequence shown here is derived from an EMBL/GenBank/DDBJ whole genome shotgun (WGS) entry which is preliminary data.</text>
</comment>